<evidence type="ECO:0000259" key="6">
    <source>
        <dbReference type="PROSITE" id="PS50850"/>
    </source>
</evidence>
<dbReference type="Gene3D" id="1.20.1250.20">
    <property type="entry name" value="MFS general substrate transporter like domains"/>
    <property type="match status" value="1"/>
</dbReference>
<evidence type="ECO:0000313" key="8">
    <source>
        <dbReference type="Proteomes" id="UP000319103"/>
    </source>
</evidence>
<feature type="domain" description="Major facilitator superfamily (MFS) profile" evidence="6">
    <location>
        <begin position="200"/>
        <end position="413"/>
    </location>
</feature>
<feature type="transmembrane region" description="Helical" evidence="5">
    <location>
        <begin position="344"/>
        <end position="364"/>
    </location>
</feature>
<evidence type="ECO:0000313" key="7">
    <source>
        <dbReference type="EMBL" id="TQF03208.1"/>
    </source>
</evidence>
<dbReference type="Proteomes" id="UP000319103">
    <property type="component" value="Unassembled WGS sequence"/>
</dbReference>
<name>A0A540W2F1_9ACTN</name>
<dbReference type="PANTHER" id="PTHR23542:SF1">
    <property type="entry name" value="MAJOR FACILITATOR SUPERFAMILY (MFS) PROFILE DOMAIN-CONTAINING PROTEIN"/>
    <property type="match status" value="1"/>
</dbReference>
<dbReference type="EMBL" id="VIGB01000003">
    <property type="protein sequence ID" value="TQF03208.1"/>
    <property type="molecule type" value="Genomic_DNA"/>
</dbReference>
<keyword evidence="3 5" id="KW-1133">Transmembrane helix</keyword>
<evidence type="ECO:0000256" key="3">
    <source>
        <dbReference type="ARBA" id="ARBA00022989"/>
    </source>
</evidence>
<protein>
    <submittedName>
        <fullName evidence="7">MFS transporter</fullName>
    </submittedName>
</protein>
<comment type="subcellular location">
    <subcellularLocation>
        <location evidence="1">Cell membrane</location>
        <topology evidence="1">Multi-pass membrane protein</topology>
    </subcellularLocation>
</comment>
<feature type="transmembrane region" description="Helical" evidence="5">
    <location>
        <begin position="105"/>
        <end position="126"/>
    </location>
</feature>
<sequence length="413" mass="41970">MLSSYRQIFAAPGSLAFSATGLVSRLPISMVGVGVVTMFSELRGSYGLAGAVTATLALASAGIGPQVSRLVDRYGQRRVVRPATAISVLCSALLLLAAWRSWPTWTYFPCAIGMGAMGSTGPLVRARWAQLYRDDQAKLHTAYALEAVVDEIIFIVGPILSICLATSFFPEAGVLLAAVFGAVGVLLFTAQRSTEPPPHPVARAAGGSVLRLPGLRVLIATFVAIGTIFSSVEVVTVAYAREQGHGAAASLVLAVYALGSGVAGVVVGVLHPRGPAARRFRNGVAVMAVTLTPLSLVAAWCSGTVGLVAAGATLFLSGMSISPTMITATGLTERLVPAAQLTEGMSWTTTGLGIGVAGGSYLAGSVVDAAGVAAGYRVPLAAGVFALLLAAAGGRWLRTDSPAAAPEPAAVAP</sequence>
<dbReference type="PROSITE" id="PS50850">
    <property type="entry name" value="MFS"/>
    <property type="match status" value="1"/>
</dbReference>
<evidence type="ECO:0000256" key="5">
    <source>
        <dbReference type="SAM" id="Phobius"/>
    </source>
</evidence>
<feature type="transmembrane region" description="Helical" evidence="5">
    <location>
        <begin position="376"/>
        <end position="397"/>
    </location>
</feature>
<dbReference type="InterPro" id="IPR020846">
    <property type="entry name" value="MFS_dom"/>
</dbReference>
<feature type="transmembrane region" description="Helical" evidence="5">
    <location>
        <begin position="306"/>
        <end position="332"/>
    </location>
</feature>
<reference evidence="7 8" key="1">
    <citation type="submission" date="2019-06" db="EMBL/GenBank/DDBJ databases">
        <title>Description of Kitasatospora acidophila sp. nov. isolated from pine grove soil, and reclassification of Streptomyces novaecaesareae to Kitasatospora novaeceasareae comb. nov.</title>
        <authorList>
            <person name="Kim M.J."/>
        </authorList>
    </citation>
    <scope>NUCLEOTIDE SEQUENCE [LARGE SCALE GENOMIC DNA]</scope>
    <source>
        <strain evidence="7 8">MMS16-CNU292</strain>
    </source>
</reference>
<dbReference type="AlphaFoldDB" id="A0A540W2F1"/>
<evidence type="ECO:0000256" key="1">
    <source>
        <dbReference type="ARBA" id="ARBA00004651"/>
    </source>
</evidence>
<keyword evidence="2 5" id="KW-0812">Transmembrane</keyword>
<feature type="transmembrane region" description="Helical" evidence="5">
    <location>
        <begin position="282"/>
        <end position="300"/>
    </location>
</feature>
<dbReference type="Pfam" id="PF07690">
    <property type="entry name" value="MFS_1"/>
    <property type="match status" value="1"/>
</dbReference>
<dbReference type="GO" id="GO:0022857">
    <property type="term" value="F:transmembrane transporter activity"/>
    <property type="evidence" value="ECO:0007669"/>
    <property type="project" value="InterPro"/>
</dbReference>
<organism evidence="7 8">
    <name type="scientific">Kitasatospora acidiphila</name>
    <dbReference type="NCBI Taxonomy" id="2567942"/>
    <lineage>
        <taxon>Bacteria</taxon>
        <taxon>Bacillati</taxon>
        <taxon>Actinomycetota</taxon>
        <taxon>Actinomycetes</taxon>
        <taxon>Kitasatosporales</taxon>
        <taxon>Streptomycetaceae</taxon>
        <taxon>Kitasatospora</taxon>
    </lineage>
</organism>
<feature type="transmembrane region" description="Helical" evidence="5">
    <location>
        <begin position="217"/>
        <end position="240"/>
    </location>
</feature>
<dbReference type="PANTHER" id="PTHR23542">
    <property type="match status" value="1"/>
</dbReference>
<proteinExistence type="predicted"/>
<dbReference type="SUPFAM" id="SSF103473">
    <property type="entry name" value="MFS general substrate transporter"/>
    <property type="match status" value="1"/>
</dbReference>
<accession>A0A540W2F1</accession>
<dbReference type="RefSeq" id="WP_141633877.1">
    <property type="nucleotide sequence ID" value="NZ_VIGB01000003.1"/>
</dbReference>
<evidence type="ECO:0000256" key="4">
    <source>
        <dbReference type="ARBA" id="ARBA00023136"/>
    </source>
</evidence>
<comment type="caution">
    <text evidence="7">The sequence shown here is derived from an EMBL/GenBank/DDBJ whole genome shotgun (WGS) entry which is preliminary data.</text>
</comment>
<keyword evidence="4 5" id="KW-0472">Membrane</keyword>
<feature type="transmembrane region" description="Helical" evidence="5">
    <location>
        <begin position="147"/>
        <end position="168"/>
    </location>
</feature>
<dbReference type="OrthoDB" id="9180256at2"/>
<gene>
    <name evidence="7" type="ORF">E6W39_14345</name>
</gene>
<feature type="transmembrane region" description="Helical" evidence="5">
    <location>
        <begin position="49"/>
        <end position="67"/>
    </location>
</feature>
<feature type="transmembrane region" description="Helical" evidence="5">
    <location>
        <begin position="174"/>
        <end position="190"/>
    </location>
</feature>
<feature type="transmembrane region" description="Helical" evidence="5">
    <location>
        <begin position="246"/>
        <end position="270"/>
    </location>
</feature>
<dbReference type="InterPro" id="IPR011701">
    <property type="entry name" value="MFS"/>
</dbReference>
<evidence type="ECO:0000256" key="2">
    <source>
        <dbReference type="ARBA" id="ARBA00022692"/>
    </source>
</evidence>
<dbReference type="GO" id="GO:0005886">
    <property type="term" value="C:plasma membrane"/>
    <property type="evidence" value="ECO:0007669"/>
    <property type="project" value="UniProtKB-SubCell"/>
</dbReference>
<feature type="transmembrane region" description="Helical" evidence="5">
    <location>
        <begin position="79"/>
        <end position="99"/>
    </location>
</feature>
<dbReference type="InterPro" id="IPR036259">
    <property type="entry name" value="MFS_trans_sf"/>
</dbReference>
<keyword evidence="8" id="KW-1185">Reference proteome</keyword>